<reference evidence="2 3" key="1">
    <citation type="submission" date="2018-08" db="EMBL/GenBank/DDBJ databases">
        <title>Murine metabolic-syndrome-specific gut microbial biobank.</title>
        <authorList>
            <person name="Liu C."/>
        </authorList>
    </citation>
    <scope>NUCLEOTIDE SEQUENCE [LARGE SCALE GENOMIC DNA]</scope>
    <source>
        <strain evidence="2 3">28</strain>
    </source>
</reference>
<name>A0A845QGY2_9FIRM</name>
<dbReference type="Gene3D" id="1.20.1260.10">
    <property type="match status" value="1"/>
</dbReference>
<evidence type="ECO:0000313" key="2">
    <source>
        <dbReference type="EMBL" id="NBH60085.1"/>
    </source>
</evidence>
<feature type="domain" description="DUF2383" evidence="1">
    <location>
        <begin position="6"/>
        <end position="100"/>
    </location>
</feature>
<gene>
    <name evidence="2" type="ORF">D0435_00150</name>
</gene>
<organism evidence="2 3">
    <name type="scientific">Anaerotruncus colihominis</name>
    <dbReference type="NCBI Taxonomy" id="169435"/>
    <lineage>
        <taxon>Bacteria</taxon>
        <taxon>Bacillati</taxon>
        <taxon>Bacillota</taxon>
        <taxon>Clostridia</taxon>
        <taxon>Eubacteriales</taxon>
        <taxon>Oscillospiraceae</taxon>
        <taxon>Anaerotruncus</taxon>
    </lineage>
</organism>
<evidence type="ECO:0000259" key="1">
    <source>
        <dbReference type="Pfam" id="PF09537"/>
    </source>
</evidence>
<evidence type="ECO:0000313" key="3">
    <source>
        <dbReference type="Proteomes" id="UP000446866"/>
    </source>
</evidence>
<comment type="caution">
    <text evidence="2">The sequence shown here is derived from an EMBL/GenBank/DDBJ whole genome shotgun (WGS) entry which is preliminary data.</text>
</comment>
<sequence length="143" mass="16640">MNEDSIRLLREVNAGCKNATNSFDQVIEFVKEQDLKDLIEEYRKEHQLVGDIAHQLLNNDGEDEKDPPTMAKAMMWFTTEVKMMMSDDDSRVAELLIDGCHMGMKSLGKYLRQYENADQKERALAGRLMNIEMELYKKLMVFL</sequence>
<dbReference type="Pfam" id="PF09537">
    <property type="entry name" value="DUF2383"/>
    <property type="match status" value="1"/>
</dbReference>
<dbReference type="Proteomes" id="UP000446866">
    <property type="component" value="Unassembled WGS sequence"/>
</dbReference>
<dbReference type="AlphaFoldDB" id="A0A845QGY2"/>
<keyword evidence="3" id="KW-1185">Reference proteome</keyword>
<proteinExistence type="predicted"/>
<dbReference type="InterPro" id="IPR012347">
    <property type="entry name" value="Ferritin-like"/>
</dbReference>
<protein>
    <submittedName>
        <fullName evidence="2">DUF2383 domain-containing protein</fullName>
    </submittedName>
</protein>
<accession>A0A845QGY2</accession>
<dbReference type="EMBL" id="QXWK01000001">
    <property type="protein sequence ID" value="NBH60085.1"/>
    <property type="molecule type" value="Genomic_DNA"/>
</dbReference>
<dbReference type="InterPro" id="IPR019052">
    <property type="entry name" value="DUF2383"/>
</dbReference>
<dbReference type="RefSeq" id="WP_160200390.1">
    <property type="nucleotide sequence ID" value="NZ_QXWK01000001.1"/>
</dbReference>